<evidence type="ECO:0000313" key="6">
    <source>
        <dbReference type="Proteomes" id="UP000477849"/>
    </source>
</evidence>
<gene>
    <name evidence="5" type="ORF">G6N76_19565</name>
</gene>
<evidence type="ECO:0000256" key="1">
    <source>
        <dbReference type="ARBA" id="ARBA00001526"/>
    </source>
</evidence>
<protein>
    <recommendedName>
        <fullName evidence="3">beta-lactamase</fullName>
        <ecNumber evidence="3">3.5.2.6</ecNumber>
    </recommendedName>
</protein>
<dbReference type="PANTHER" id="PTHR35333:SF3">
    <property type="entry name" value="BETA-LACTAMASE-TYPE TRANSPEPTIDASE FOLD CONTAINING PROTEIN"/>
    <property type="match status" value="1"/>
</dbReference>
<dbReference type="Proteomes" id="UP000477849">
    <property type="component" value="Unassembled WGS sequence"/>
</dbReference>
<reference evidence="5 6" key="1">
    <citation type="submission" date="2020-02" db="EMBL/GenBank/DDBJ databases">
        <title>Genome sequence of the type strain CCBAU10050 of Rhizobium daejeonense.</title>
        <authorList>
            <person name="Gao J."/>
            <person name="Sun J."/>
        </authorList>
    </citation>
    <scope>NUCLEOTIDE SEQUENCE [LARGE SCALE GENOMIC DNA]</scope>
    <source>
        <strain evidence="5 6">CCBAU10050</strain>
    </source>
</reference>
<evidence type="ECO:0000259" key="4">
    <source>
        <dbReference type="Pfam" id="PF13354"/>
    </source>
</evidence>
<dbReference type="InterPro" id="IPR045155">
    <property type="entry name" value="Beta-lactam_cat"/>
</dbReference>
<dbReference type="InterPro" id="IPR012338">
    <property type="entry name" value="Beta-lactam/transpept-like"/>
</dbReference>
<dbReference type="EC" id="3.5.2.6" evidence="3"/>
<dbReference type="Gene3D" id="3.40.710.10">
    <property type="entry name" value="DD-peptidase/beta-lactamase superfamily"/>
    <property type="match status" value="1"/>
</dbReference>
<evidence type="ECO:0000313" key="5">
    <source>
        <dbReference type="EMBL" id="NGO65877.1"/>
    </source>
</evidence>
<dbReference type="PANTHER" id="PTHR35333">
    <property type="entry name" value="BETA-LACTAMASE"/>
    <property type="match status" value="1"/>
</dbReference>
<dbReference type="GO" id="GO:0046677">
    <property type="term" value="P:response to antibiotic"/>
    <property type="evidence" value="ECO:0007669"/>
    <property type="project" value="InterPro"/>
</dbReference>
<organism evidence="5 6">
    <name type="scientific">Rhizobium daejeonense</name>
    <dbReference type="NCBI Taxonomy" id="240521"/>
    <lineage>
        <taxon>Bacteria</taxon>
        <taxon>Pseudomonadati</taxon>
        <taxon>Pseudomonadota</taxon>
        <taxon>Alphaproteobacteria</taxon>
        <taxon>Hyphomicrobiales</taxon>
        <taxon>Rhizobiaceae</taxon>
        <taxon>Rhizobium/Agrobacterium group</taxon>
        <taxon>Rhizobium</taxon>
    </lineage>
</organism>
<keyword evidence="5" id="KW-0378">Hydrolase</keyword>
<dbReference type="InterPro" id="IPR000871">
    <property type="entry name" value="Beta-lactam_class-A"/>
</dbReference>
<dbReference type="AlphaFoldDB" id="A0A6M1S8W1"/>
<feature type="domain" description="Beta-lactamase class A catalytic" evidence="4">
    <location>
        <begin position="95"/>
        <end position="274"/>
    </location>
</feature>
<dbReference type="SUPFAM" id="SSF56601">
    <property type="entry name" value="beta-lactamase/transpeptidase-like"/>
    <property type="match status" value="1"/>
</dbReference>
<keyword evidence="6" id="KW-1185">Reference proteome</keyword>
<dbReference type="EMBL" id="JAAKZH010000007">
    <property type="protein sequence ID" value="NGO65877.1"/>
    <property type="molecule type" value="Genomic_DNA"/>
</dbReference>
<comment type="similarity">
    <text evidence="2">Belongs to the class-A beta-lactamase family.</text>
</comment>
<evidence type="ECO:0000256" key="2">
    <source>
        <dbReference type="ARBA" id="ARBA00009009"/>
    </source>
</evidence>
<sequence>MNAADFDELRNRIIGLAGERSAGRLGPDAIGLALAVHDRPLRGSGCGPLPETALFGYRQDVPVYPASVMKLFCLYAFTAFEAMGRFQPDDEDRRAARAMIELSSNEATAFLMGRLTGAFDGPCLDEADLADWLRRRHAVQDWLTSLDRPEFRDINVLHATYEDSPYGCSYQARSHSKGNRLTARACAALMHDIVRGAADASDWMMELMDRTRERRAFAETGIPPEGDQARGFLGEGMPETTLLWSKAGHTSWTRHDLVYAETASGKSFVACVMTDSHWSADDRTFFPDVGRLIHEAVLKGGLNPS</sequence>
<evidence type="ECO:0000256" key="3">
    <source>
        <dbReference type="ARBA" id="ARBA00012865"/>
    </source>
</evidence>
<comment type="catalytic activity">
    <reaction evidence="1">
        <text>a beta-lactam + H2O = a substituted beta-amino acid</text>
        <dbReference type="Rhea" id="RHEA:20401"/>
        <dbReference type="ChEBI" id="CHEBI:15377"/>
        <dbReference type="ChEBI" id="CHEBI:35627"/>
        <dbReference type="ChEBI" id="CHEBI:140347"/>
        <dbReference type="EC" id="3.5.2.6"/>
    </reaction>
</comment>
<proteinExistence type="inferred from homology"/>
<dbReference type="GO" id="GO:0030655">
    <property type="term" value="P:beta-lactam antibiotic catabolic process"/>
    <property type="evidence" value="ECO:0007669"/>
    <property type="project" value="InterPro"/>
</dbReference>
<dbReference type="RefSeq" id="WP_163897903.1">
    <property type="nucleotide sequence ID" value="NZ_CP048425.1"/>
</dbReference>
<comment type="caution">
    <text evidence="5">The sequence shown here is derived from an EMBL/GenBank/DDBJ whole genome shotgun (WGS) entry which is preliminary data.</text>
</comment>
<name>A0A6M1S8W1_9HYPH</name>
<accession>A0A6M1S8W1</accession>
<dbReference type="Pfam" id="PF13354">
    <property type="entry name" value="Beta-lactamase2"/>
    <property type="match status" value="1"/>
</dbReference>
<dbReference type="GO" id="GO:0008800">
    <property type="term" value="F:beta-lactamase activity"/>
    <property type="evidence" value="ECO:0007669"/>
    <property type="project" value="UniProtKB-EC"/>
</dbReference>